<dbReference type="InterPro" id="IPR004843">
    <property type="entry name" value="Calcineurin-like_PHP"/>
</dbReference>
<dbReference type="Pfam" id="PF00149">
    <property type="entry name" value="Metallophos"/>
    <property type="match status" value="2"/>
</dbReference>
<feature type="domain" description="Calcineurin-like phosphoesterase" evidence="4">
    <location>
        <begin position="685"/>
        <end position="905"/>
    </location>
</feature>
<dbReference type="Proteomes" id="UP001623592">
    <property type="component" value="Unassembled WGS sequence"/>
</dbReference>
<dbReference type="PROSITE" id="PS00785">
    <property type="entry name" value="5_NUCLEOTIDASE_1"/>
    <property type="match status" value="1"/>
</dbReference>
<dbReference type="InterPro" id="IPR036907">
    <property type="entry name" value="5'-Nucleotdase_C_sf"/>
</dbReference>
<keyword evidence="1" id="KW-0732">Signal</keyword>
<dbReference type="Pfam" id="PF02872">
    <property type="entry name" value="5_nucleotid_C"/>
    <property type="match status" value="2"/>
</dbReference>
<name>A0ABW8T9S4_9CLOT</name>
<feature type="region of interest" description="Disordered" evidence="2">
    <location>
        <begin position="1167"/>
        <end position="1239"/>
    </location>
</feature>
<evidence type="ECO:0000313" key="7">
    <source>
        <dbReference type="Proteomes" id="UP001623592"/>
    </source>
</evidence>
<feature type="transmembrane region" description="Helical" evidence="3">
    <location>
        <begin position="1255"/>
        <end position="1274"/>
    </location>
</feature>
<feature type="compositionally biased region" description="Low complexity" evidence="2">
    <location>
        <begin position="1200"/>
        <end position="1239"/>
    </location>
</feature>
<dbReference type="Gene3D" id="3.90.780.10">
    <property type="entry name" value="5'-Nucleotidase, C-terminal domain"/>
    <property type="match status" value="2"/>
</dbReference>
<accession>A0ABW8T9S4</accession>
<organism evidence="6 7">
    <name type="scientific">Clostridium neuense</name>
    <dbReference type="NCBI Taxonomy" id="1728934"/>
    <lineage>
        <taxon>Bacteria</taxon>
        <taxon>Bacillati</taxon>
        <taxon>Bacillota</taxon>
        <taxon>Clostridia</taxon>
        <taxon>Eubacteriales</taxon>
        <taxon>Clostridiaceae</taxon>
        <taxon>Clostridium</taxon>
    </lineage>
</organism>
<keyword evidence="3" id="KW-0812">Transmembrane</keyword>
<evidence type="ECO:0000256" key="3">
    <source>
        <dbReference type="SAM" id="Phobius"/>
    </source>
</evidence>
<protein>
    <submittedName>
        <fullName evidence="6">5'-nucleotidase C-terminal domain-containing protein</fullName>
    </submittedName>
</protein>
<dbReference type="InterPro" id="IPR006146">
    <property type="entry name" value="5'-Nucleotdase_CS"/>
</dbReference>
<feature type="domain" description="5'-Nucleotidase C-terminal" evidence="5">
    <location>
        <begin position="993"/>
        <end position="1128"/>
    </location>
</feature>
<dbReference type="PRINTS" id="PR01607">
    <property type="entry name" value="APYRASEFAMLY"/>
</dbReference>
<evidence type="ECO:0000313" key="6">
    <source>
        <dbReference type="EMBL" id="MFL0249268.1"/>
    </source>
</evidence>
<dbReference type="SUPFAM" id="SSF55816">
    <property type="entry name" value="5'-nucleotidase (syn. UDP-sugar hydrolase), C-terminal domain"/>
    <property type="match status" value="2"/>
</dbReference>
<feature type="domain" description="Calcineurin-like phosphoesterase" evidence="4">
    <location>
        <begin position="64"/>
        <end position="282"/>
    </location>
</feature>
<evidence type="ECO:0000259" key="5">
    <source>
        <dbReference type="Pfam" id="PF02872"/>
    </source>
</evidence>
<dbReference type="InterPro" id="IPR006179">
    <property type="entry name" value="5_nucleotidase/apyrase"/>
</dbReference>
<gene>
    <name evidence="6" type="ORF">ACJDT4_02455</name>
</gene>
<feature type="domain" description="5'-Nucleotidase C-terminal" evidence="5">
    <location>
        <begin position="419"/>
        <end position="573"/>
    </location>
</feature>
<comment type="caution">
    <text evidence="6">The sequence shown here is derived from an EMBL/GenBank/DDBJ whole genome shotgun (WGS) entry which is preliminary data.</text>
</comment>
<feature type="compositionally biased region" description="Gly residues" evidence="2">
    <location>
        <begin position="1185"/>
        <end position="1199"/>
    </location>
</feature>
<proteinExistence type="predicted"/>
<keyword evidence="3" id="KW-1133">Transmembrane helix</keyword>
<evidence type="ECO:0000256" key="2">
    <source>
        <dbReference type="SAM" id="MobiDB-lite"/>
    </source>
</evidence>
<dbReference type="InterPro" id="IPR029052">
    <property type="entry name" value="Metallo-depent_PP-like"/>
</dbReference>
<dbReference type="CDD" id="cd00845">
    <property type="entry name" value="MPP_UshA_N_like"/>
    <property type="match status" value="1"/>
</dbReference>
<evidence type="ECO:0000259" key="4">
    <source>
        <dbReference type="Pfam" id="PF00149"/>
    </source>
</evidence>
<reference evidence="6 7" key="1">
    <citation type="submission" date="2024-11" db="EMBL/GenBank/DDBJ databases">
        <authorList>
            <person name="Heng Y.C."/>
            <person name="Lim A.C.H."/>
            <person name="Lee J.K.Y."/>
            <person name="Kittelmann S."/>
        </authorList>
    </citation>
    <scope>NUCLEOTIDE SEQUENCE [LARGE SCALE GENOMIC DNA]</scope>
    <source>
        <strain evidence="6 7">WILCCON 0114</strain>
    </source>
</reference>
<evidence type="ECO:0000256" key="1">
    <source>
        <dbReference type="ARBA" id="ARBA00022729"/>
    </source>
</evidence>
<dbReference type="SUPFAM" id="SSF56300">
    <property type="entry name" value="Metallo-dependent phosphatases"/>
    <property type="match status" value="2"/>
</dbReference>
<keyword evidence="7" id="KW-1185">Reference proteome</keyword>
<dbReference type="PANTHER" id="PTHR11575:SF24">
    <property type="entry name" value="5'-NUCLEOTIDASE"/>
    <property type="match status" value="1"/>
</dbReference>
<sequence>MLINSIRKSKRLISLMLSGAMVFGLCGNMQVKAETNDKNSQVIDLTGKSQKTVRADSNGQISLQILATADAHGRFLPYDYAVNAPDTTGSLAQIQTAVKALKSKNPDNTILVDAGDIIQDNSESLFINTASNPMIDAMNQMGYDTLTYGNHEFNYGVPALQNVMKNFKGKVLCGNVYNKDGSRLAAPYAIVERSGVKVGIIGMVTPNITRWDSANLQGYKVTNPVDETKAAISELKKQNVNVIIATEHMGETGEYNEPGSGVNEILAECPEIDAFVAAHFHNRIVGDYFYNKTIYTLNNGAVTATNMDGTTHSASMDDYNTAKAKGTVIVEPYKWGKTLSQININLTKDSTGKYVISNKASDITTAAYDMSSKSGVNYQPDDGLTSSLQSYNKTAIDDANTPVGTLTGGDLAPKNEVNGIAEAKLRPTAMVDLINKVQMYYGEKIAGHTIDVSSAAMFKDTQNMLQGKIRKCDSANIYTYDNTLYVLKITGSQLKKYMEWSASYYNTYKPGDLTISFNNSIPGYNYDMFSGVKYTIDVSKDPGNRIGNLTKMDGTSIQDTDELYMTVNNYRASTQLLKPGTVFKDNDTLPTLVGQSDKTNGFGDGRVRDLIISYIQNVKGGTITPVCDNNWSILGNNWNTYERALAVKYINNGSITLPDYNSKPVTWNDVKKVQNPNGDKIVDIVSFNDFHGNLAEDPGSTGKNPGMAKLVTAIDEYKEANPDTVVVSGGDNYQGSAMSNLTHGAPVSDMMKQLKVTASAVGNHEFDWGMDWISKWAQDGNFDYLASNIYDKKTGEPVTWAKPYKMVTVDGLKIGFVGLTTPETAYKTKPENVATLEFRDPAACAKVWADKLKSGALPEGKADVVIALTHMGTAQDDKGNITGEVVDSGLCKVDSIDAVISAHTHLTVCGTVNNKPVIQANYAGRALGDLSIVVDKNTGKVKTIIPNVDSIYQRKSQLVANSDAQGSYDSFNTQLQPILDKVEGVTDIDLTHDRFAQGSSILGQWVADVMRKTAGTQIGIQNGGGLREPIAKGNITMGDLYTVMPFDNTLVKMNLKGSDLKRVIENGIENNNVGWVQLAGVKVYYDKDAKAGNRITAMFLDDGTQIDMNKTYSIVTNDFMATGGDQYDFSGATNVYDTGVPVRDSLANALEALNGKHLVVDDKTPLVAGAAPSNSQGGSSSTGGNSSGGTGSNQGGTGGSNQNSAGGNSGISSSNTGSQGTSAAQGGSNGSQQTAASSTSIKKLPQTGFLLDTNLMLEIGAVIIMLGVAMFIAAKNKKKKQKAA</sequence>
<dbReference type="InterPro" id="IPR008334">
    <property type="entry name" value="5'-Nucleotdase_C"/>
</dbReference>
<keyword evidence="3" id="KW-0472">Membrane</keyword>
<dbReference type="Gene3D" id="3.60.21.10">
    <property type="match status" value="2"/>
</dbReference>
<dbReference type="PANTHER" id="PTHR11575">
    <property type="entry name" value="5'-NUCLEOTIDASE-RELATED"/>
    <property type="match status" value="1"/>
</dbReference>
<dbReference type="EMBL" id="JBJIAA010000002">
    <property type="protein sequence ID" value="MFL0249268.1"/>
    <property type="molecule type" value="Genomic_DNA"/>
</dbReference>
<dbReference type="RefSeq" id="WP_406785941.1">
    <property type="nucleotide sequence ID" value="NZ_JBJIAA010000002.1"/>
</dbReference>
<feature type="compositionally biased region" description="Low complexity" evidence="2">
    <location>
        <begin position="1173"/>
        <end position="1184"/>
    </location>
</feature>